<evidence type="ECO:0000313" key="2">
    <source>
        <dbReference type="Proteomes" id="UP001205843"/>
    </source>
</evidence>
<dbReference type="InterPro" id="IPR036291">
    <property type="entry name" value="NAD(P)-bd_dom_sf"/>
</dbReference>
<dbReference type="Proteomes" id="UP001205843">
    <property type="component" value="Unassembled WGS sequence"/>
</dbReference>
<comment type="caution">
    <text evidence="1">The sequence shown here is derived from an EMBL/GenBank/DDBJ whole genome shotgun (WGS) entry which is preliminary data.</text>
</comment>
<sequence>MIVISEADARELLTMADAIQTMATAFRAIHAKHAVAFPLVREQISECNAVFGVKSGACIQDDTLGLKAGGYWASNSQKGLTNHQSSTVLFNPETGQPLAFVGANYLTALRTAAVAGLATDRLSRPESSVMGIIGAGTQAVFQIEAVLAVRPISKLIVASRTEESARRLSEQARLLGIQEVTIGSTVEAAEQADVLTTITPAREAVVELAAVRPGTHINAMGADTAGKQEIDSSLLRVARVFVDDWTQAAAVGECQHGVSHWKMTQGDLAGTLGGLAADAVPGRVTADDITIFDSTGMALQDLSVARVVVDRARQRGMGQEIVLESAS</sequence>
<dbReference type="SUPFAM" id="SSF51735">
    <property type="entry name" value="NAD(P)-binding Rossmann-fold domains"/>
    <property type="match status" value="1"/>
</dbReference>
<dbReference type="RefSeq" id="WP_253482450.1">
    <property type="nucleotide sequence ID" value="NZ_JALJXV010000009.1"/>
</dbReference>
<keyword evidence="2" id="KW-1185">Reference proteome</keyword>
<organism evidence="1 2">
    <name type="scientific">Natronocella acetinitrilica</name>
    <dbReference type="NCBI Taxonomy" id="414046"/>
    <lineage>
        <taxon>Bacteria</taxon>
        <taxon>Pseudomonadati</taxon>
        <taxon>Pseudomonadota</taxon>
        <taxon>Gammaproteobacteria</taxon>
        <taxon>Chromatiales</taxon>
        <taxon>Ectothiorhodospiraceae</taxon>
        <taxon>Natronocella</taxon>
    </lineage>
</organism>
<dbReference type="GO" id="GO:0008473">
    <property type="term" value="F:ornithine cyclodeaminase activity"/>
    <property type="evidence" value="ECO:0007669"/>
    <property type="project" value="UniProtKB-EC"/>
</dbReference>
<dbReference type="Pfam" id="PF02423">
    <property type="entry name" value="OCD_Mu_crystall"/>
    <property type="match status" value="1"/>
</dbReference>
<reference evidence="1" key="1">
    <citation type="submission" date="2022-03" db="EMBL/GenBank/DDBJ databases">
        <title>Genomic Encyclopedia of Type Strains, Phase III (KMG-III): the genomes of soil and plant-associated and newly described type strains.</title>
        <authorList>
            <person name="Whitman W."/>
        </authorList>
    </citation>
    <scope>NUCLEOTIDE SEQUENCE</scope>
    <source>
        <strain evidence="1">ANL 6-2</strain>
    </source>
</reference>
<gene>
    <name evidence="1" type="ORF">J2T57_003564</name>
</gene>
<name>A0AAE3G7D3_9GAMM</name>
<evidence type="ECO:0000313" key="1">
    <source>
        <dbReference type="EMBL" id="MCP1676403.1"/>
    </source>
</evidence>
<dbReference type="AlphaFoldDB" id="A0AAE3G7D3"/>
<dbReference type="EC" id="4.3.1.12" evidence="1"/>
<dbReference type="PANTHER" id="PTHR13812">
    <property type="entry name" value="KETIMINE REDUCTASE MU-CRYSTALLIN"/>
    <property type="match status" value="1"/>
</dbReference>
<dbReference type="InterPro" id="IPR023401">
    <property type="entry name" value="ODC_N"/>
</dbReference>
<dbReference type="PIRSF" id="PIRSF001439">
    <property type="entry name" value="CryM"/>
    <property type="match status" value="1"/>
</dbReference>
<dbReference type="PANTHER" id="PTHR13812:SF19">
    <property type="entry name" value="KETIMINE REDUCTASE MU-CRYSTALLIN"/>
    <property type="match status" value="1"/>
</dbReference>
<dbReference type="Gene3D" id="3.40.50.720">
    <property type="entry name" value="NAD(P)-binding Rossmann-like Domain"/>
    <property type="match status" value="1"/>
</dbReference>
<dbReference type="Gene3D" id="3.30.1780.10">
    <property type="entry name" value="ornithine cyclodeaminase, domain 1"/>
    <property type="match status" value="1"/>
</dbReference>
<proteinExistence type="predicted"/>
<keyword evidence="1" id="KW-0456">Lyase</keyword>
<dbReference type="EMBL" id="JALJXV010000009">
    <property type="protein sequence ID" value="MCP1676403.1"/>
    <property type="molecule type" value="Genomic_DNA"/>
</dbReference>
<dbReference type="GO" id="GO:0005737">
    <property type="term" value="C:cytoplasm"/>
    <property type="evidence" value="ECO:0007669"/>
    <property type="project" value="TreeGrafter"/>
</dbReference>
<dbReference type="InterPro" id="IPR003462">
    <property type="entry name" value="ODC_Mu_crystall"/>
</dbReference>
<accession>A0AAE3G7D3</accession>
<protein>
    <submittedName>
        <fullName evidence="1">Ornithine cyclodeaminase</fullName>
        <ecNumber evidence="1">4.3.1.12</ecNumber>
    </submittedName>
</protein>